<dbReference type="SUPFAM" id="SSF57850">
    <property type="entry name" value="RING/U-box"/>
    <property type="match status" value="1"/>
</dbReference>
<evidence type="ECO:0000256" key="1">
    <source>
        <dbReference type="ARBA" id="ARBA00000900"/>
    </source>
</evidence>
<protein>
    <recommendedName>
        <fullName evidence="2">RING-type E3 ubiquitin transferase</fullName>
        <ecNumber evidence="2">2.3.2.27</ecNumber>
    </recommendedName>
</protein>
<evidence type="ECO:0000313" key="9">
    <source>
        <dbReference type="Proteomes" id="UP001168098"/>
    </source>
</evidence>
<dbReference type="GO" id="GO:0008270">
    <property type="term" value="F:zinc ion binding"/>
    <property type="evidence" value="ECO:0007669"/>
    <property type="project" value="UniProtKB-KW"/>
</dbReference>
<dbReference type="GO" id="GO:0061630">
    <property type="term" value="F:ubiquitin protein ligase activity"/>
    <property type="evidence" value="ECO:0007669"/>
    <property type="project" value="UniProtKB-EC"/>
</dbReference>
<evidence type="ECO:0000313" key="8">
    <source>
        <dbReference type="EMBL" id="KAJ9677355.1"/>
    </source>
</evidence>
<dbReference type="Gene3D" id="3.30.40.10">
    <property type="entry name" value="Zinc/RING finger domain, C3HC4 (zinc finger)"/>
    <property type="match status" value="1"/>
</dbReference>
<dbReference type="EC" id="2.3.2.27" evidence="2"/>
<dbReference type="Proteomes" id="UP001168098">
    <property type="component" value="Unassembled WGS sequence"/>
</dbReference>
<comment type="catalytic activity">
    <reaction evidence="1">
        <text>S-ubiquitinyl-[E2 ubiquitin-conjugating enzyme]-L-cysteine + [acceptor protein]-L-lysine = [E2 ubiquitin-conjugating enzyme]-L-cysteine + N(6)-ubiquitinyl-[acceptor protein]-L-lysine.</text>
        <dbReference type="EC" id="2.3.2.27"/>
    </reaction>
</comment>
<dbReference type="CDD" id="cd16454">
    <property type="entry name" value="RING-H2_PA-TM-RING"/>
    <property type="match status" value="1"/>
</dbReference>
<dbReference type="PANTHER" id="PTHR15710">
    <property type="entry name" value="E3 UBIQUITIN-PROTEIN LIGASE PRAJA"/>
    <property type="match status" value="1"/>
</dbReference>
<keyword evidence="3" id="KW-0479">Metal-binding</keyword>
<evidence type="ECO:0000256" key="4">
    <source>
        <dbReference type="ARBA" id="ARBA00022771"/>
    </source>
</evidence>
<dbReference type="Pfam" id="PF13639">
    <property type="entry name" value="zf-RING_2"/>
    <property type="match status" value="1"/>
</dbReference>
<feature type="domain" description="RING-type" evidence="7">
    <location>
        <begin position="185"/>
        <end position="227"/>
    </location>
</feature>
<evidence type="ECO:0000256" key="3">
    <source>
        <dbReference type="ARBA" id="ARBA00022723"/>
    </source>
</evidence>
<comment type="caution">
    <text evidence="8">The sequence shown here is derived from an EMBL/GenBank/DDBJ whole genome shotgun (WGS) entry which is preliminary data.</text>
</comment>
<dbReference type="InterPro" id="IPR001841">
    <property type="entry name" value="Znf_RING"/>
</dbReference>
<keyword evidence="9" id="KW-1185">Reference proteome</keyword>
<sequence>MPMFRMRNWLYKAFLGDNERVVHWHVIPVHIWSIQTSQRMVQAQGNDGGLTTTTINKEQHLVSKHTINMRHEELLSTNSHDSILYRMLKLQGLSRAYRRLMMHKVAVLARSMTMPNVRPIFVIISEVITYMNRRIMEHVIEEVDNEALVTTIRTSMEEEVIKIVPAAKSSIDKLEKVKMKLDDQCSICLEEFESGVEEVTQMSCSHVYHAHCIVKWLECNHLCPLCRFEMPKSID</sequence>
<dbReference type="GO" id="GO:0016567">
    <property type="term" value="P:protein ubiquitination"/>
    <property type="evidence" value="ECO:0007669"/>
    <property type="project" value="TreeGrafter"/>
</dbReference>
<keyword evidence="4 6" id="KW-0863">Zinc-finger</keyword>
<proteinExistence type="predicted"/>
<dbReference type="PROSITE" id="PS50089">
    <property type="entry name" value="ZF_RING_2"/>
    <property type="match status" value="1"/>
</dbReference>
<dbReference type="InterPro" id="IPR013083">
    <property type="entry name" value="Znf_RING/FYVE/PHD"/>
</dbReference>
<dbReference type="AlphaFoldDB" id="A0AA38YVA6"/>
<organism evidence="8 9">
    <name type="scientific">Vitis rotundifolia</name>
    <name type="common">Muscadine grape</name>
    <dbReference type="NCBI Taxonomy" id="103349"/>
    <lineage>
        <taxon>Eukaryota</taxon>
        <taxon>Viridiplantae</taxon>
        <taxon>Streptophyta</taxon>
        <taxon>Embryophyta</taxon>
        <taxon>Tracheophyta</taxon>
        <taxon>Spermatophyta</taxon>
        <taxon>Magnoliopsida</taxon>
        <taxon>eudicotyledons</taxon>
        <taxon>Gunneridae</taxon>
        <taxon>Pentapetalae</taxon>
        <taxon>rosids</taxon>
        <taxon>Vitales</taxon>
        <taxon>Vitaceae</taxon>
        <taxon>Viteae</taxon>
        <taxon>Vitis</taxon>
    </lineage>
</organism>
<dbReference type="EMBL" id="JARBHA010000017">
    <property type="protein sequence ID" value="KAJ9677355.1"/>
    <property type="molecule type" value="Genomic_DNA"/>
</dbReference>
<accession>A0AA38YVA6</accession>
<evidence type="ECO:0000259" key="7">
    <source>
        <dbReference type="PROSITE" id="PS50089"/>
    </source>
</evidence>
<gene>
    <name evidence="8" type="ORF">PVL29_022373</name>
</gene>
<name>A0AA38YVA6_VITRO</name>
<evidence type="ECO:0000256" key="2">
    <source>
        <dbReference type="ARBA" id="ARBA00012483"/>
    </source>
</evidence>
<dbReference type="GO" id="GO:0005737">
    <property type="term" value="C:cytoplasm"/>
    <property type="evidence" value="ECO:0007669"/>
    <property type="project" value="TreeGrafter"/>
</dbReference>
<dbReference type="SMART" id="SM00184">
    <property type="entry name" value="RING"/>
    <property type="match status" value="1"/>
</dbReference>
<dbReference type="PANTHER" id="PTHR15710:SF196">
    <property type="entry name" value="F6A14.12 PROTEIN-RELATED"/>
    <property type="match status" value="1"/>
</dbReference>
<evidence type="ECO:0000256" key="6">
    <source>
        <dbReference type="PROSITE-ProRule" id="PRU00175"/>
    </source>
</evidence>
<keyword evidence="5" id="KW-0862">Zinc</keyword>
<evidence type="ECO:0000256" key="5">
    <source>
        <dbReference type="ARBA" id="ARBA00022833"/>
    </source>
</evidence>
<reference evidence="8 9" key="1">
    <citation type="journal article" date="2023" name="BMC Biotechnol.">
        <title>Vitis rotundifolia cv Carlos genome sequencing.</title>
        <authorList>
            <person name="Huff M."/>
            <person name="Hulse-Kemp A."/>
            <person name="Scheffler B."/>
            <person name="Youngblood R."/>
            <person name="Simpson S."/>
            <person name="Babiker E."/>
            <person name="Staton M."/>
        </authorList>
    </citation>
    <scope>NUCLEOTIDE SEQUENCE [LARGE SCALE GENOMIC DNA]</scope>
    <source>
        <tissue evidence="8">Leaf</tissue>
    </source>
</reference>